<feature type="region of interest" description="Disordered" evidence="11">
    <location>
        <begin position="31"/>
        <end position="76"/>
    </location>
</feature>
<dbReference type="OrthoDB" id="10064699at2759"/>
<evidence type="ECO:0000256" key="11">
    <source>
        <dbReference type="SAM" id="MobiDB-lite"/>
    </source>
</evidence>
<keyword evidence="5" id="KW-0479">Metal-binding</keyword>
<dbReference type="CDD" id="cd22768">
    <property type="entry name" value="OTU_OTUD7"/>
    <property type="match status" value="1"/>
</dbReference>
<dbReference type="EMBL" id="NIVC01000324">
    <property type="protein sequence ID" value="PAA85478.1"/>
    <property type="molecule type" value="Genomic_DNA"/>
</dbReference>
<evidence type="ECO:0000256" key="4">
    <source>
        <dbReference type="ARBA" id="ARBA00022670"/>
    </source>
</evidence>
<dbReference type="Pfam" id="PF02338">
    <property type="entry name" value="OTU"/>
    <property type="match status" value="1"/>
</dbReference>
<dbReference type="STRING" id="282301.A0A267GHE6"/>
<proteinExistence type="inferred from homology"/>
<dbReference type="GO" id="GO:0035871">
    <property type="term" value="P:protein K11-linked deubiquitination"/>
    <property type="evidence" value="ECO:0007669"/>
    <property type="project" value="TreeGrafter"/>
</dbReference>
<name>A0A267GHE6_9PLAT</name>
<evidence type="ECO:0000313" key="13">
    <source>
        <dbReference type="EMBL" id="PAA85478.1"/>
    </source>
</evidence>
<keyword evidence="14" id="KW-1185">Reference proteome</keyword>
<reference evidence="13 14" key="1">
    <citation type="submission" date="2017-06" db="EMBL/GenBank/DDBJ databases">
        <title>A platform for efficient transgenesis in Macrostomum lignano, a flatworm model organism for stem cell research.</title>
        <authorList>
            <person name="Berezikov E."/>
        </authorList>
    </citation>
    <scope>NUCLEOTIDE SEQUENCE [LARGE SCALE GENOMIC DNA]</scope>
    <source>
        <strain evidence="13">DV1</strain>
        <tissue evidence="13">Whole organism</tissue>
    </source>
</reference>
<keyword evidence="10" id="KW-0862">Zinc</keyword>
<dbReference type="GO" id="GO:0008270">
    <property type="term" value="F:zinc ion binding"/>
    <property type="evidence" value="ECO:0007669"/>
    <property type="project" value="UniProtKB-KW"/>
</dbReference>
<gene>
    <name evidence="13" type="ORF">BOX15_Mlig033493g1</name>
</gene>
<dbReference type="Proteomes" id="UP000215902">
    <property type="component" value="Unassembled WGS sequence"/>
</dbReference>
<dbReference type="GO" id="GO:0070530">
    <property type="term" value="F:K63-linked polyubiquitin modification-dependent protein binding"/>
    <property type="evidence" value="ECO:0007669"/>
    <property type="project" value="TreeGrafter"/>
</dbReference>
<evidence type="ECO:0000256" key="1">
    <source>
        <dbReference type="ARBA" id="ARBA00000707"/>
    </source>
</evidence>
<feature type="compositionally biased region" description="Low complexity" evidence="11">
    <location>
        <begin position="33"/>
        <end position="73"/>
    </location>
</feature>
<sequence>HEQSYFDAAMNTVHLDSKPEPLTVKTNANLIGSNSSTATSSSSSSSACSSAFSSEDSPAQQQQMQQSPSMPAAVGEASRMVSARCAAINSSSASSSVESRTQRGFSCAFDEVLASNRAVVQAENVPGRRVNNNGGCGGTAGSGCSNSGNGRSLSRNGSACGANGSYSFILPDLSTYPLEFRAFLEKELLDTGTLVNLEQAGCLNWWHDLGLSQRLWPLQTSGDGNCLLHAISLSSLGFHDRQLVFRSALHEYLLSHSAAVYRRWRWQTARELYRATGLRLSESEWQSEWKSLLQLASAQPKLQQQQQIGQQHQHQLDSLEEIHVFVAANVFRRPIIVIADQFVKDSEGDNLAPIPFAGIYLPLLEKPEHCSKHPVLLAYDAAHFSALVPMETAVNLPYAVPLCCCDLHTPLPLHFSADPGPHWKWSSKSAAAAVVNDAPVATPDTEMGGRLRAKLLASYLRCSTLRLPVAPPQPLPAAVAQAAVAAVTQRPVVVGLTRSGSSVGNAAQLSMATVGAVSADDSGFVEYQQQQQQQQLHSQLQQRSATLDCRRMRGGVDGLYPGGMSQGQQNPSRSLGHQLLKAMQQRLPIRRTGKSSKWPSVATPASSADASSVADQALLDSASTGLLCAHLGVTNRPPHFTDAVSSYLTSAMARFSQLDELQKRRSAEIIDQQMRRSALMQCVGPNCDMFAREETNFLCSRCYQDQQLLMKQMLNDDH</sequence>
<evidence type="ECO:0000313" key="14">
    <source>
        <dbReference type="Proteomes" id="UP000215902"/>
    </source>
</evidence>
<evidence type="ECO:0000256" key="10">
    <source>
        <dbReference type="ARBA" id="ARBA00022833"/>
    </source>
</evidence>
<evidence type="ECO:0000259" key="12">
    <source>
        <dbReference type="PROSITE" id="PS50802"/>
    </source>
</evidence>
<evidence type="ECO:0000256" key="3">
    <source>
        <dbReference type="ARBA" id="ARBA00012759"/>
    </source>
</evidence>
<accession>A0A267GHE6</accession>
<keyword evidence="7" id="KW-0833">Ubl conjugation pathway</keyword>
<feature type="non-terminal residue" evidence="13">
    <location>
        <position position="1"/>
    </location>
</feature>
<dbReference type="GO" id="GO:0004843">
    <property type="term" value="F:cysteine-type deubiquitinase activity"/>
    <property type="evidence" value="ECO:0007669"/>
    <property type="project" value="UniProtKB-EC"/>
</dbReference>
<dbReference type="GO" id="GO:0005737">
    <property type="term" value="C:cytoplasm"/>
    <property type="evidence" value="ECO:0007669"/>
    <property type="project" value="TreeGrafter"/>
</dbReference>
<evidence type="ECO:0000256" key="9">
    <source>
        <dbReference type="ARBA" id="ARBA00022807"/>
    </source>
</evidence>
<dbReference type="EC" id="3.4.19.12" evidence="3"/>
<keyword evidence="8" id="KW-0378">Hydrolase</keyword>
<evidence type="ECO:0000256" key="2">
    <source>
        <dbReference type="ARBA" id="ARBA00005865"/>
    </source>
</evidence>
<comment type="similarity">
    <text evidence="2">Belongs to the peptidase C64 family.</text>
</comment>
<dbReference type="InterPro" id="IPR003323">
    <property type="entry name" value="OTU_dom"/>
</dbReference>
<comment type="caution">
    <text evidence="13">The sequence shown here is derived from an EMBL/GenBank/DDBJ whole genome shotgun (WGS) entry which is preliminary data.</text>
</comment>
<keyword evidence="6" id="KW-0863">Zinc-finger</keyword>
<dbReference type="GO" id="GO:0005634">
    <property type="term" value="C:nucleus"/>
    <property type="evidence" value="ECO:0007669"/>
    <property type="project" value="TreeGrafter"/>
</dbReference>
<evidence type="ECO:0000256" key="8">
    <source>
        <dbReference type="ARBA" id="ARBA00022801"/>
    </source>
</evidence>
<evidence type="ECO:0000256" key="6">
    <source>
        <dbReference type="ARBA" id="ARBA00022771"/>
    </source>
</evidence>
<comment type="catalytic activity">
    <reaction evidence="1">
        <text>Thiol-dependent hydrolysis of ester, thioester, amide, peptide and isopeptide bonds formed by the C-terminal Gly of ubiquitin (a 76-residue protein attached to proteins as an intracellular targeting signal).</text>
        <dbReference type="EC" id="3.4.19.12"/>
    </reaction>
</comment>
<dbReference type="GO" id="GO:0071108">
    <property type="term" value="P:protein K48-linked deubiquitination"/>
    <property type="evidence" value="ECO:0007669"/>
    <property type="project" value="TreeGrafter"/>
</dbReference>
<dbReference type="PROSITE" id="PS50802">
    <property type="entry name" value="OTU"/>
    <property type="match status" value="1"/>
</dbReference>
<evidence type="ECO:0000256" key="7">
    <source>
        <dbReference type="ARBA" id="ARBA00022786"/>
    </source>
</evidence>
<dbReference type="InterPro" id="IPR051346">
    <property type="entry name" value="OTU_Deubiquitinase"/>
</dbReference>
<protein>
    <recommendedName>
        <fullName evidence="3">ubiquitinyl hydrolase 1</fullName>
        <ecNumber evidence="3">3.4.19.12</ecNumber>
    </recommendedName>
</protein>
<feature type="domain" description="OTU" evidence="12">
    <location>
        <begin position="215"/>
        <end position="390"/>
    </location>
</feature>
<dbReference type="GO" id="GO:0070536">
    <property type="term" value="P:protein K63-linked deubiquitination"/>
    <property type="evidence" value="ECO:0007669"/>
    <property type="project" value="TreeGrafter"/>
</dbReference>
<keyword evidence="4" id="KW-0645">Protease</keyword>
<dbReference type="Gene3D" id="4.10.240.30">
    <property type="match status" value="1"/>
</dbReference>
<evidence type="ECO:0000256" key="5">
    <source>
        <dbReference type="ARBA" id="ARBA00022723"/>
    </source>
</evidence>
<dbReference type="GO" id="GO:0071947">
    <property type="term" value="P:protein deubiquitination involved in ubiquitin-dependent protein catabolic process"/>
    <property type="evidence" value="ECO:0007669"/>
    <property type="project" value="TreeGrafter"/>
</dbReference>
<dbReference type="PANTHER" id="PTHR13367">
    <property type="entry name" value="UBIQUITIN THIOESTERASE"/>
    <property type="match status" value="1"/>
</dbReference>
<organism evidence="13 14">
    <name type="scientific">Macrostomum lignano</name>
    <dbReference type="NCBI Taxonomy" id="282301"/>
    <lineage>
        <taxon>Eukaryota</taxon>
        <taxon>Metazoa</taxon>
        <taxon>Spiralia</taxon>
        <taxon>Lophotrochozoa</taxon>
        <taxon>Platyhelminthes</taxon>
        <taxon>Rhabditophora</taxon>
        <taxon>Macrostomorpha</taxon>
        <taxon>Macrostomida</taxon>
        <taxon>Macrostomidae</taxon>
        <taxon>Macrostomum</taxon>
    </lineage>
</organism>
<keyword evidence="9" id="KW-0788">Thiol protease</keyword>
<dbReference type="PANTHER" id="PTHR13367:SF27">
    <property type="entry name" value="OTU DOMAIN-CONTAINING PROTEIN"/>
    <property type="match status" value="1"/>
</dbReference>
<dbReference type="AlphaFoldDB" id="A0A267GHE6"/>